<dbReference type="AlphaFoldDB" id="A0A849A4R1"/>
<dbReference type="InterPro" id="IPR036013">
    <property type="entry name" value="Band_7/SPFH_dom_sf"/>
</dbReference>
<dbReference type="SMART" id="SM00244">
    <property type="entry name" value="PHB"/>
    <property type="match status" value="1"/>
</dbReference>
<dbReference type="Proteomes" id="UP000562984">
    <property type="component" value="Unassembled WGS sequence"/>
</dbReference>
<sequence length="552" mass="58384">MDPVLIVAIVVAVLAVLIVVRSVKVIPQAQAAVIERLGRFHKVSGAGLVWLVPFIDRIRARIDLREQVVSFPPQPVITEDNLTVSIDTVVYFQVTEPRAAVYEIANYIVAVEQLTTTTLRNVVGGMNLEQTLTSRDAINGQLRGVLDEATGKWGIRVARVELKAIDPPPSIQDSMEKQMRADRDKRAMILTAEGQRESSIKTAEGQKQAAVLSAEGAKQASILAAEGERQSRILRAQGERAARYLQAQGQAKAIEKVFAAVKAGKPTPELLAYQYLQTLPQLAQGDANKVWMIPSEFSKSLEGFAKMLGAKDDDGVFRYEPPVEEVVSRPGAIDDDVEDWFGGTSADEVAQAVRQAEQEAAYSIADQEAARIADNKSDVRSALEKPKAAAAAATGGQLGSSDSDTASAGATDADATGPRQVRGAQRAELPASDSETADDFRKTPPVGQPVSGQPSGPGAQPGYPGAPFGPGRPGGPQESFGPPAGPSGQPPQGQPWQGGAPGTRPGAGGQQGTPGQHRADQPGRPDSNDREHNGQDQNGNGPDQPFGGYPGR</sequence>
<evidence type="ECO:0000256" key="6">
    <source>
        <dbReference type="SAM" id="MobiDB-lite"/>
    </source>
</evidence>
<keyword evidence="5" id="KW-0472">Membrane</keyword>
<accession>A0A849A4R1</accession>
<dbReference type="PROSITE" id="PS01270">
    <property type="entry name" value="BAND_7"/>
    <property type="match status" value="1"/>
</dbReference>
<evidence type="ECO:0000259" key="7">
    <source>
        <dbReference type="SMART" id="SM00244"/>
    </source>
</evidence>
<evidence type="ECO:0000313" key="8">
    <source>
        <dbReference type="EMBL" id="NNG34333.1"/>
    </source>
</evidence>
<evidence type="ECO:0000256" key="1">
    <source>
        <dbReference type="ARBA" id="ARBA00004167"/>
    </source>
</evidence>
<gene>
    <name evidence="8" type="ORF">HKD39_01065</name>
</gene>
<dbReference type="RefSeq" id="WP_171197989.1">
    <property type="nucleotide sequence ID" value="NZ_JABEND010000001.1"/>
</dbReference>
<dbReference type="InterPro" id="IPR001107">
    <property type="entry name" value="Band_7"/>
</dbReference>
<dbReference type="FunFam" id="3.30.479.30:FF:000004">
    <property type="entry name" value="Putative membrane protease family, stomatin"/>
    <property type="match status" value="1"/>
</dbReference>
<evidence type="ECO:0000313" key="9">
    <source>
        <dbReference type="Proteomes" id="UP000562984"/>
    </source>
</evidence>
<dbReference type="Gene3D" id="3.30.479.30">
    <property type="entry name" value="Band 7 domain"/>
    <property type="match status" value="1"/>
</dbReference>
<feature type="compositionally biased region" description="Basic and acidic residues" evidence="6">
    <location>
        <begin position="517"/>
        <end position="534"/>
    </location>
</feature>
<feature type="compositionally biased region" description="Gly residues" evidence="6">
    <location>
        <begin position="499"/>
        <end position="512"/>
    </location>
</feature>
<keyword evidence="9" id="KW-1185">Reference proteome</keyword>
<comment type="similarity">
    <text evidence="2">Belongs to the band 7/mec-2 family.</text>
</comment>
<name>A0A849A4R1_9ACTN</name>
<protein>
    <submittedName>
        <fullName evidence="8">SPFH/Band 7/PHB domain protein</fullName>
    </submittedName>
</protein>
<dbReference type="SUPFAM" id="SSF117892">
    <property type="entry name" value="Band 7/SPFH domain"/>
    <property type="match status" value="1"/>
</dbReference>
<reference evidence="8 9" key="1">
    <citation type="submission" date="2020-05" db="EMBL/GenBank/DDBJ databases">
        <title>Nakamurella sp. DB0629 isolated from air conditioner.</title>
        <authorList>
            <person name="Kim D.H."/>
            <person name="Kim D.-U."/>
        </authorList>
    </citation>
    <scope>NUCLEOTIDE SEQUENCE [LARGE SCALE GENOMIC DNA]</scope>
    <source>
        <strain evidence="8 9">DB0629</strain>
    </source>
</reference>
<feature type="compositionally biased region" description="Pro residues" evidence="6">
    <location>
        <begin position="483"/>
        <end position="493"/>
    </location>
</feature>
<keyword evidence="3" id="KW-0812">Transmembrane</keyword>
<dbReference type="Pfam" id="PF01145">
    <property type="entry name" value="Band_7"/>
    <property type="match status" value="1"/>
</dbReference>
<evidence type="ECO:0000256" key="4">
    <source>
        <dbReference type="ARBA" id="ARBA00022989"/>
    </source>
</evidence>
<dbReference type="PRINTS" id="PR00721">
    <property type="entry name" value="STOMATIN"/>
</dbReference>
<evidence type="ECO:0000256" key="2">
    <source>
        <dbReference type="ARBA" id="ARBA00008164"/>
    </source>
</evidence>
<dbReference type="GO" id="GO:0005886">
    <property type="term" value="C:plasma membrane"/>
    <property type="evidence" value="ECO:0007669"/>
    <property type="project" value="UniProtKB-ARBA"/>
</dbReference>
<keyword evidence="4" id="KW-1133">Transmembrane helix</keyword>
<comment type="caution">
    <text evidence="8">The sequence shown here is derived from an EMBL/GenBank/DDBJ whole genome shotgun (WGS) entry which is preliminary data.</text>
</comment>
<dbReference type="InterPro" id="IPR050710">
    <property type="entry name" value="Band7/mec-2_domain"/>
</dbReference>
<dbReference type="PANTHER" id="PTHR43327">
    <property type="entry name" value="STOMATIN-LIKE PROTEIN 2, MITOCHONDRIAL"/>
    <property type="match status" value="1"/>
</dbReference>
<feature type="domain" description="Band 7" evidence="7">
    <location>
        <begin position="21"/>
        <end position="179"/>
    </location>
</feature>
<dbReference type="InterPro" id="IPR001972">
    <property type="entry name" value="Stomatin_HflK_fam"/>
</dbReference>
<dbReference type="CDD" id="cd08829">
    <property type="entry name" value="SPFH_paraslipin"/>
    <property type="match status" value="1"/>
</dbReference>
<organism evidence="8 9">
    <name type="scientific">Nakamurella aerolata</name>
    <dbReference type="NCBI Taxonomy" id="1656892"/>
    <lineage>
        <taxon>Bacteria</taxon>
        <taxon>Bacillati</taxon>
        <taxon>Actinomycetota</taxon>
        <taxon>Actinomycetes</taxon>
        <taxon>Nakamurellales</taxon>
        <taxon>Nakamurellaceae</taxon>
        <taxon>Nakamurella</taxon>
    </lineage>
</organism>
<dbReference type="GO" id="GO:0098552">
    <property type="term" value="C:side of membrane"/>
    <property type="evidence" value="ECO:0007669"/>
    <property type="project" value="UniProtKB-ARBA"/>
</dbReference>
<feature type="compositionally biased region" description="Low complexity" evidence="6">
    <location>
        <begin position="388"/>
        <end position="417"/>
    </location>
</feature>
<proteinExistence type="inferred from homology"/>
<comment type="subcellular location">
    <subcellularLocation>
        <location evidence="1">Membrane</location>
        <topology evidence="1">Single-pass membrane protein</topology>
    </subcellularLocation>
</comment>
<feature type="region of interest" description="Disordered" evidence="6">
    <location>
        <begin position="388"/>
        <end position="552"/>
    </location>
</feature>
<evidence type="ECO:0000256" key="5">
    <source>
        <dbReference type="ARBA" id="ARBA00023136"/>
    </source>
</evidence>
<dbReference type="InterPro" id="IPR018080">
    <property type="entry name" value="Band_7/stomatin-like_CS"/>
</dbReference>
<feature type="compositionally biased region" description="Low complexity" evidence="6">
    <location>
        <begin position="444"/>
        <end position="466"/>
    </location>
</feature>
<dbReference type="EMBL" id="JABEND010000001">
    <property type="protein sequence ID" value="NNG34333.1"/>
    <property type="molecule type" value="Genomic_DNA"/>
</dbReference>
<evidence type="ECO:0000256" key="3">
    <source>
        <dbReference type="ARBA" id="ARBA00022692"/>
    </source>
</evidence>
<dbReference type="PANTHER" id="PTHR43327:SF10">
    <property type="entry name" value="STOMATIN-LIKE PROTEIN 2, MITOCHONDRIAL"/>
    <property type="match status" value="1"/>
</dbReference>